<reference evidence="1 2" key="1">
    <citation type="submission" date="2017-01" db="EMBL/GenBank/DDBJ databases">
        <title>The cable genome- insights into the physiology and evolution of filamentous bacteria capable of sulfide oxidation via long distance electron transfer.</title>
        <authorList>
            <person name="Schreiber L."/>
            <person name="Bjerg J.T."/>
            <person name="Boggild A."/>
            <person name="Van De Vossenberg J."/>
            <person name="Meysman F."/>
            <person name="Nielsen L.P."/>
            <person name="Schramm A."/>
            <person name="Kjeldsen K.U."/>
        </authorList>
    </citation>
    <scope>NUCLEOTIDE SEQUENCE [LARGE SCALE GENOMIC DNA]</scope>
    <source>
        <strain evidence="1">A2</strain>
    </source>
</reference>
<protein>
    <submittedName>
        <fullName evidence="1">Uncharacterized protein</fullName>
    </submittedName>
</protein>
<sequence length="106" mass="12723">MGTRAKIRIETKGRYVCAKYFNMDGHVENWAPILITALRQTTLETILKNRQLFKFMCDDYERDEYLDYLCEVDVSEEHYKVTVYGYNKKLLFEGTLDEFSEHYDEI</sequence>
<proteinExistence type="predicted"/>
<accession>A0A444J622</accession>
<dbReference type="Proteomes" id="UP000286862">
    <property type="component" value="Unassembled WGS sequence"/>
</dbReference>
<gene>
    <name evidence="1" type="ORF">VT99_10844</name>
</gene>
<comment type="caution">
    <text evidence="1">The sequence shown here is derived from an EMBL/GenBank/DDBJ whole genome shotgun (WGS) entry which is preliminary data.</text>
</comment>
<dbReference type="AlphaFoldDB" id="A0A444J622"/>
<name>A0A444J622_9BACT</name>
<evidence type="ECO:0000313" key="2">
    <source>
        <dbReference type="Proteomes" id="UP000286862"/>
    </source>
</evidence>
<dbReference type="EMBL" id="MTKQ01000084">
    <property type="protein sequence ID" value="RWX48523.1"/>
    <property type="molecule type" value="Genomic_DNA"/>
</dbReference>
<organism evidence="1 2">
    <name type="scientific">Candidatus Electrothrix marina</name>
    <dbReference type="NCBI Taxonomy" id="1859130"/>
    <lineage>
        <taxon>Bacteria</taxon>
        <taxon>Pseudomonadati</taxon>
        <taxon>Thermodesulfobacteriota</taxon>
        <taxon>Desulfobulbia</taxon>
        <taxon>Desulfobulbales</taxon>
        <taxon>Desulfobulbaceae</taxon>
        <taxon>Candidatus Electrothrix</taxon>
    </lineage>
</organism>
<evidence type="ECO:0000313" key="1">
    <source>
        <dbReference type="EMBL" id="RWX48523.1"/>
    </source>
</evidence>